<protein>
    <submittedName>
        <fullName evidence="2">DUF1275 domain-containing protein</fullName>
    </submittedName>
</protein>
<keyword evidence="1" id="KW-0812">Transmembrane</keyword>
<feature type="transmembrane region" description="Helical" evidence="1">
    <location>
        <begin position="211"/>
        <end position="233"/>
    </location>
</feature>
<dbReference type="PANTHER" id="PTHR37314">
    <property type="entry name" value="SLR0142 PROTEIN"/>
    <property type="match status" value="1"/>
</dbReference>
<feature type="transmembrane region" description="Helical" evidence="1">
    <location>
        <begin position="95"/>
        <end position="114"/>
    </location>
</feature>
<accession>A0A3S3UXU3</accession>
<feature type="transmembrane region" description="Helical" evidence="1">
    <location>
        <begin position="15"/>
        <end position="39"/>
    </location>
</feature>
<reference evidence="2 3" key="1">
    <citation type="submission" date="2019-01" db="EMBL/GenBank/DDBJ databases">
        <title>Mucilaginibacter antarcticum sp. nov., isolated from antarctic soil.</title>
        <authorList>
            <person name="Yan Y.-Q."/>
            <person name="Du Z.-J."/>
        </authorList>
    </citation>
    <scope>NUCLEOTIDE SEQUENCE [LARGE SCALE GENOMIC DNA]</scope>
    <source>
        <strain evidence="2 3">F01003</strain>
    </source>
</reference>
<dbReference type="OrthoDB" id="270162at2"/>
<dbReference type="RefSeq" id="WP_128531711.1">
    <property type="nucleotide sequence ID" value="NZ_SBIW01000001.1"/>
</dbReference>
<organism evidence="2 3">
    <name type="scientific">Mucilaginibacter gilvus</name>
    <dbReference type="NCBI Taxonomy" id="2305909"/>
    <lineage>
        <taxon>Bacteria</taxon>
        <taxon>Pseudomonadati</taxon>
        <taxon>Bacteroidota</taxon>
        <taxon>Sphingobacteriia</taxon>
        <taxon>Sphingobacteriales</taxon>
        <taxon>Sphingobacteriaceae</taxon>
        <taxon>Mucilaginibacter</taxon>
    </lineage>
</organism>
<evidence type="ECO:0000313" key="2">
    <source>
        <dbReference type="EMBL" id="RWY57205.1"/>
    </source>
</evidence>
<dbReference type="Proteomes" id="UP000286701">
    <property type="component" value="Unassembled WGS sequence"/>
</dbReference>
<comment type="caution">
    <text evidence="2">The sequence shown here is derived from an EMBL/GenBank/DDBJ whole genome shotgun (WGS) entry which is preliminary data.</text>
</comment>
<dbReference type="Pfam" id="PF06912">
    <property type="entry name" value="DUF1275"/>
    <property type="match status" value="1"/>
</dbReference>
<name>A0A3S3UXU3_9SPHI</name>
<feature type="transmembrane region" description="Helical" evidence="1">
    <location>
        <begin position="59"/>
        <end position="83"/>
    </location>
</feature>
<keyword evidence="1" id="KW-1133">Transmembrane helix</keyword>
<evidence type="ECO:0000256" key="1">
    <source>
        <dbReference type="SAM" id="Phobius"/>
    </source>
</evidence>
<dbReference type="EMBL" id="SBIW01000001">
    <property type="protein sequence ID" value="RWY57205.1"/>
    <property type="molecule type" value="Genomic_DNA"/>
</dbReference>
<keyword evidence="3" id="KW-1185">Reference proteome</keyword>
<proteinExistence type="predicted"/>
<dbReference type="AlphaFoldDB" id="A0A3S3UXU3"/>
<sequence length="247" mass="27506">MLRESKADRTLRGNLLLASSTAAVSGITNVAGVVAFLAFTSNITGHVANLARHMVEQNFGEIIVFAIWLAMFFSGAFLATYIVRSYESKSYYKAHSIPIIIETIILLFVAIYGHNFYKETQTEREVVIAAILFAMGLQNSLVSTISGGLIKSSHLTGLFTDLGGDIADWMHAKKNVTETTRHKVYIRTTVLGFYFLGCLAGGYLFDLYDFAIFYFIPAILLTILYYDLSPLALHKVLRRFSRNKTSA</sequence>
<feature type="transmembrane region" description="Helical" evidence="1">
    <location>
        <begin position="126"/>
        <end position="150"/>
    </location>
</feature>
<dbReference type="InterPro" id="IPR010699">
    <property type="entry name" value="DUF1275"/>
</dbReference>
<evidence type="ECO:0000313" key="3">
    <source>
        <dbReference type="Proteomes" id="UP000286701"/>
    </source>
</evidence>
<keyword evidence="1" id="KW-0472">Membrane</keyword>
<gene>
    <name evidence="2" type="ORF">EPL05_01335</name>
</gene>
<feature type="transmembrane region" description="Helical" evidence="1">
    <location>
        <begin position="184"/>
        <end position="205"/>
    </location>
</feature>
<dbReference type="PANTHER" id="PTHR37314:SF4">
    <property type="entry name" value="UPF0700 TRANSMEMBRANE PROTEIN YOAK"/>
    <property type="match status" value="1"/>
</dbReference>